<dbReference type="GO" id="GO:0000428">
    <property type="term" value="C:DNA-directed RNA polymerase complex"/>
    <property type="evidence" value="ECO:0007669"/>
    <property type="project" value="UniProtKB-KW"/>
</dbReference>
<dbReference type="InterPro" id="IPR002694">
    <property type="entry name" value="Znf_CHC2"/>
</dbReference>
<dbReference type="SUPFAM" id="SSF57783">
    <property type="entry name" value="Zinc beta-ribbon"/>
    <property type="match status" value="1"/>
</dbReference>
<protein>
    <submittedName>
        <fullName evidence="15">DNA primase</fullName>
    </submittedName>
</protein>
<dbReference type="Gene3D" id="3.40.1360.10">
    <property type="match status" value="1"/>
</dbReference>
<evidence type="ECO:0000256" key="3">
    <source>
        <dbReference type="ARBA" id="ARBA00022679"/>
    </source>
</evidence>
<dbReference type="PANTHER" id="PTHR30313">
    <property type="entry name" value="DNA PRIMASE"/>
    <property type="match status" value="1"/>
</dbReference>
<keyword evidence="10" id="KW-0238">DNA-binding</keyword>
<dbReference type="GO" id="GO:0005737">
    <property type="term" value="C:cytoplasm"/>
    <property type="evidence" value="ECO:0007669"/>
    <property type="project" value="TreeGrafter"/>
</dbReference>
<proteinExistence type="inferred from homology"/>
<dbReference type="PIRSF" id="PIRSF002811">
    <property type="entry name" value="DnaG"/>
    <property type="match status" value="1"/>
</dbReference>
<name>A0A955KV45_9BACT</name>
<dbReference type="InterPro" id="IPR006295">
    <property type="entry name" value="DNA_primase_DnaG"/>
</dbReference>
<dbReference type="Gene3D" id="3.90.580.10">
    <property type="entry name" value="Zinc finger, CHC2-type domain"/>
    <property type="match status" value="1"/>
</dbReference>
<keyword evidence="13" id="KW-0175">Coiled coil</keyword>
<dbReference type="InterPro" id="IPR013264">
    <property type="entry name" value="DNAG_N"/>
</dbReference>
<dbReference type="InterPro" id="IPR050219">
    <property type="entry name" value="DnaG_primase"/>
</dbReference>
<keyword evidence="9" id="KW-0460">Magnesium</keyword>
<evidence type="ECO:0000256" key="4">
    <source>
        <dbReference type="ARBA" id="ARBA00022695"/>
    </source>
</evidence>
<evidence type="ECO:0000259" key="14">
    <source>
        <dbReference type="PROSITE" id="PS50880"/>
    </source>
</evidence>
<evidence type="ECO:0000256" key="13">
    <source>
        <dbReference type="SAM" id="Coils"/>
    </source>
</evidence>
<dbReference type="SUPFAM" id="SSF56731">
    <property type="entry name" value="DNA primase core"/>
    <property type="match status" value="1"/>
</dbReference>
<feature type="zinc finger region" description="CHC2-type" evidence="12">
    <location>
        <begin position="36"/>
        <end position="60"/>
    </location>
</feature>
<gene>
    <name evidence="15" type="primary">dnaG</name>
    <name evidence="15" type="ORF">KC622_03075</name>
</gene>
<dbReference type="GO" id="GO:0008270">
    <property type="term" value="F:zinc ion binding"/>
    <property type="evidence" value="ECO:0007669"/>
    <property type="project" value="UniProtKB-KW"/>
</dbReference>
<reference evidence="15" key="1">
    <citation type="submission" date="2020-04" db="EMBL/GenBank/DDBJ databases">
        <authorList>
            <person name="Zhang T."/>
        </authorList>
    </citation>
    <scope>NUCLEOTIDE SEQUENCE</scope>
    <source>
        <strain evidence="15">HKST-UBA16</strain>
    </source>
</reference>
<keyword evidence="7 12" id="KW-0863">Zinc-finger</keyword>
<organism evidence="15 16">
    <name type="scientific">Candidatus Dojkabacteria bacterium</name>
    <dbReference type="NCBI Taxonomy" id="2099670"/>
    <lineage>
        <taxon>Bacteria</taxon>
        <taxon>Candidatus Dojkabacteria</taxon>
    </lineage>
</organism>
<dbReference type="EMBL" id="JAGQLM010000134">
    <property type="protein sequence ID" value="MCA9375287.1"/>
    <property type="molecule type" value="Genomic_DNA"/>
</dbReference>
<evidence type="ECO:0000313" key="15">
    <source>
        <dbReference type="EMBL" id="MCA9375287.1"/>
    </source>
</evidence>
<keyword evidence="1" id="KW-0240">DNA-directed RNA polymerase</keyword>
<comment type="cofactor">
    <cofactor evidence="12">
        <name>Zn(2+)</name>
        <dbReference type="ChEBI" id="CHEBI:29105"/>
    </cofactor>
    <text evidence="12">Binds 1 zinc ion per monomer.</text>
</comment>
<keyword evidence="8 12" id="KW-0862">Zinc</keyword>
<dbReference type="Pfam" id="PF01807">
    <property type="entry name" value="Zn_ribbon_DnaG"/>
    <property type="match status" value="1"/>
</dbReference>
<dbReference type="GO" id="GO:0006269">
    <property type="term" value="P:DNA replication, synthesis of primer"/>
    <property type="evidence" value="ECO:0007669"/>
    <property type="project" value="UniProtKB-KW"/>
</dbReference>
<keyword evidence="4" id="KW-0548">Nucleotidyltransferase</keyword>
<reference evidence="15" key="2">
    <citation type="journal article" date="2021" name="Microbiome">
        <title>Successional dynamics and alternative stable states in a saline activated sludge microbial community over 9 years.</title>
        <authorList>
            <person name="Wang Y."/>
            <person name="Ye J."/>
            <person name="Ju F."/>
            <person name="Liu L."/>
            <person name="Boyd J.A."/>
            <person name="Deng Y."/>
            <person name="Parks D.H."/>
            <person name="Jiang X."/>
            <person name="Yin X."/>
            <person name="Woodcroft B.J."/>
            <person name="Tyson G.W."/>
            <person name="Hugenholtz P."/>
            <person name="Polz M.F."/>
            <person name="Zhang T."/>
        </authorList>
    </citation>
    <scope>NUCLEOTIDE SEQUENCE</scope>
    <source>
        <strain evidence="15">HKST-UBA16</strain>
    </source>
</reference>
<evidence type="ECO:0000256" key="11">
    <source>
        <dbReference type="ARBA" id="ARBA00023163"/>
    </source>
</evidence>
<dbReference type="GO" id="GO:1990077">
    <property type="term" value="C:primosome complex"/>
    <property type="evidence" value="ECO:0007669"/>
    <property type="project" value="UniProtKB-KW"/>
</dbReference>
<keyword evidence="5" id="KW-0235">DNA replication</keyword>
<dbReference type="InterPro" id="IPR006171">
    <property type="entry name" value="TOPRIM_dom"/>
</dbReference>
<dbReference type="CDD" id="cd03364">
    <property type="entry name" value="TOPRIM_DnaG_primases"/>
    <property type="match status" value="1"/>
</dbReference>
<feature type="non-terminal residue" evidence="15">
    <location>
        <position position="1"/>
    </location>
</feature>
<accession>A0A955KV45</accession>
<dbReference type="SMART" id="SM00400">
    <property type="entry name" value="ZnF_CHCC"/>
    <property type="match status" value="1"/>
</dbReference>
<evidence type="ECO:0000256" key="1">
    <source>
        <dbReference type="ARBA" id="ARBA00022478"/>
    </source>
</evidence>
<evidence type="ECO:0000256" key="8">
    <source>
        <dbReference type="ARBA" id="ARBA00022833"/>
    </source>
</evidence>
<dbReference type="GO" id="GO:0003899">
    <property type="term" value="F:DNA-directed RNA polymerase activity"/>
    <property type="evidence" value="ECO:0007669"/>
    <property type="project" value="InterPro"/>
</dbReference>
<dbReference type="InterPro" id="IPR037068">
    <property type="entry name" value="DNA_primase_core_N_sf"/>
</dbReference>
<comment type="caution">
    <text evidence="15">The sequence shown here is derived from an EMBL/GenBank/DDBJ whole genome shotgun (WGS) entry which is preliminary data.</text>
</comment>
<evidence type="ECO:0000256" key="7">
    <source>
        <dbReference type="ARBA" id="ARBA00022771"/>
    </source>
</evidence>
<evidence type="ECO:0000313" key="16">
    <source>
        <dbReference type="Proteomes" id="UP000748332"/>
    </source>
</evidence>
<evidence type="ECO:0000256" key="10">
    <source>
        <dbReference type="ARBA" id="ARBA00023125"/>
    </source>
</evidence>
<dbReference type="Pfam" id="PF13155">
    <property type="entry name" value="Toprim_2"/>
    <property type="match status" value="1"/>
</dbReference>
<dbReference type="PROSITE" id="PS50880">
    <property type="entry name" value="TOPRIM"/>
    <property type="match status" value="1"/>
</dbReference>
<evidence type="ECO:0000256" key="2">
    <source>
        <dbReference type="ARBA" id="ARBA00022515"/>
    </source>
</evidence>
<keyword evidence="3" id="KW-0808">Transferase</keyword>
<evidence type="ECO:0000256" key="5">
    <source>
        <dbReference type="ARBA" id="ARBA00022705"/>
    </source>
</evidence>
<dbReference type="SMART" id="SM00493">
    <property type="entry name" value="TOPRIM"/>
    <property type="match status" value="1"/>
</dbReference>
<dbReference type="NCBIfam" id="TIGR01391">
    <property type="entry name" value="dnaG"/>
    <property type="match status" value="1"/>
</dbReference>
<dbReference type="HAMAP" id="MF_00974">
    <property type="entry name" value="DNA_primase_DnaG"/>
    <property type="match status" value="1"/>
</dbReference>
<feature type="coiled-coil region" evidence="13">
    <location>
        <begin position="549"/>
        <end position="576"/>
    </location>
</feature>
<dbReference type="InterPro" id="IPR036977">
    <property type="entry name" value="DNA_primase_Znf_CHC2"/>
</dbReference>
<dbReference type="GO" id="GO:0003677">
    <property type="term" value="F:DNA binding"/>
    <property type="evidence" value="ECO:0007669"/>
    <property type="project" value="UniProtKB-KW"/>
</dbReference>
<dbReference type="Gene3D" id="3.90.980.10">
    <property type="entry name" value="DNA primase, catalytic core, N-terminal domain"/>
    <property type="match status" value="1"/>
</dbReference>
<keyword evidence="6 12" id="KW-0479">Metal-binding</keyword>
<dbReference type="InterPro" id="IPR034151">
    <property type="entry name" value="TOPRIM_DnaG_bac"/>
</dbReference>
<dbReference type="Proteomes" id="UP000748332">
    <property type="component" value="Unassembled WGS sequence"/>
</dbReference>
<keyword evidence="2" id="KW-0639">Primosome</keyword>
<evidence type="ECO:0000256" key="12">
    <source>
        <dbReference type="PIRSR" id="PIRSR002811-1"/>
    </source>
</evidence>
<dbReference type="InterPro" id="IPR030846">
    <property type="entry name" value="DnaG_bac"/>
</dbReference>
<keyword evidence="11" id="KW-0804">Transcription</keyword>
<sequence length="579" mass="65515">SLQNITQEIKSRADIVSIVERYVKLRKSGKNYQGICPFHQEKTPSFIVSPDIQIYKCFGCGKGGDVFSFLQEIEGIDFVEARDKLADELGIKIEKGVKPKAISILEEINQIALDFFQEELNLKTGAHARRYLEGRKIRKESISKFGIGFAPGYNSLYKFITTKNRNKYRNAELLSSGLFVDKGSGIRDKFFNRIMFPIRSVGGAVIGFSGRVLPGNDYGPKYMNTPETAVFHKGETLFGIYESKNEIRKSGYCIMCEGQTDVISSHAAGVKNIVAPLGTGLTEKQISLLKNYTNDIVLMFDSDTAGISAVKRAFTLAAAQGMDVYAASPSPYKDIDEMIQKAPESYIELLKKKTDAFTYLLTKEIENKDLSDLEDYNQTRKFINILLSPIKEKQLYSFYSKKAEKITGINNQETLDPAKSVSRNFETKKDIKNHPDNREQYFLAIILKADFTKKLSKLKTSIFQDPLVKEVLNYLKQKPDIALKQLAETEDLSEDAVNLVKTLLLQSDIIMSGNVDTNKELNHIYLLIYRGYMDKRLSNLRTKLVIAENQEDTKSAEELVEKIKKLSNKIKNLKNDKIS</sequence>
<evidence type="ECO:0000256" key="6">
    <source>
        <dbReference type="ARBA" id="ARBA00022723"/>
    </source>
</evidence>
<dbReference type="FunFam" id="3.90.580.10:FF:000001">
    <property type="entry name" value="DNA primase"/>
    <property type="match status" value="1"/>
</dbReference>
<dbReference type="AlphaFoldDB" id="A0A955KV45"/>
<feature type="domain" description="Toprim" evidence="14">
    <location>
        <begin position="251"/>
        <end position="332"/>
    </location>
</feature>
<dbReference type="Pfam" id="PF08275">
    <property type="entry name" value="DNAG_N"/>
    <property type="match status" value="1"/>
</dbReference>
<dbReference type="PANTHER" id="PTHR30313:SF2">
    <property type="entry name" value="DNA PRIMASE"/>
    <property type="match status" value="1"/>
</dbReference>
<evidence type="ECO:0000256" key="9">
    <source>
        <dbReference type="ARBA" id="ARBA00022842"/>
    </source>
</evidence>